<organism evidence="1 2">
    <name type="scientific">Tanacetum coccineum</name>
    <dbReference type="NCBI Taxonomy" id="301880"/>
    <lineage>
        <taxon>Eukaryota</taxon>
        <taxon>Viridiplantae</taxon>
        <taxon>Streptophyta</taxon>
        <taxon>Embryophyta</taxon>
        <taxon>Tracheophyta</taxon>
        <taxon>Spermatophyta</taxon>
        <taxon>Magnoliopsida</taxon>
        <taxon>eudicotyledons</taxon>
        <taxon>Gunneridae</taxon>
        <taxon>Pentapetalae</taxon>
        <taxon>asterids</taxon>
        <taxon>campanulids</taxon>
        <taxon>Asterales</taxon>
        <taxon>Asteraceae</taxon>
        <taxon>Asteroideae</taxon>
        <taxon>Anthemideae</taxon>
        <taxon>Anthemidinae</taxon>
        <taxon>Tanacetum</taxon>
    </lineage>
</organism>
<proteinExistence type="predicted"/>
<dbReference type="Proteomes" id="UP001151760">
    <property type="component" value="Unassembled WGS sequence"/>
</dbReference>
<keyword evidence="2" id="KW-1185">Reference proteome</keyword>
<name>A0ABQ5HB86_9ASTR</name>
<gene>
    <name evidence="1" type="ORF">Tco_1058755</name>
</gene>
<comment type="caution">
    <text evidence="1">The sequence shown here is derived from an EMBL/GenBank/DDBJ whole genome shotgun (WGS) entry which is preliminary data.</text>
</comment>
<dbReference type="EMBL" id="BQNB010019356">
    <property type="protein sequence ID" value="GJT84413.1"/>
    <property type="molecule type" value="Genomic_DNA"/>
</dbReference>
<accession>A0ABQ5HB86</accession>
<sequence length="100" mass="11044">MPVLSASPFEALLWSTTVPIICILGDKWGDVQLTGPKIIHETTKKIVQNLDNAMQSRQRSYANFVKATSSWNSELEIVFMLKVSLEKVHDQGLSGAVIAT</sequence>
<protein>
    <submittedName>
        <fullName evidence="1">Uncharacterized protein</fullName>
    </submittedName>
</protein>
<evidence type="ECO:0000313" key="2">
    <source>
        <dbReference type="Proteomes" id="UP001151760"/>
    </source>
</evidence>
<evidence type="ECO:0000313" key="1">
    <source>
        <dbReference type="EMBL" id="GJT84413.1"/>
    </source>
</evidence>
<reference evidence="1" key="1">
    <citation type="journal article" date="2022" name="Int. J. Mol. Sci.">
        <title>Draft Genome of Tanacetum Coccineum: Genomic Comparison of Closely Related Tanacetum-Family Plants.</title>
        <authorList>
            <person name="Yamashiro T."/>
            <person name="Shiraishi A."/>
            <person name="Nakayama K."/>
            <person name="Satake H."/>
        </authorList>
    </citation>
    <scope>NUCLEOTIDE SEQUENCE</scope>
</reference>
<reference evidence="1" key="2">
    <citation type="submission" date="2022-01" db="EMBL/GenBank/DDBJ databases">
        <authorList>
            <person name="Yamashiro T."/>
            <person name="Shiraishi A."/>
            <person name="Satake H."/>
            <person name="Nakayama K."/>
        </authorList>
    </citation>
    <scope>NUCLEOTIDE SEQUENCE</scope>
</reference>